<gene>
    <name evidence="1" type="primary">7</name>
    <name evidence="1" type="ORF">SEA_EASTWEST_7</name>
</gene>
<proteinExistence type="predicted"/>
<dbReference type="Proteomes" id="UP000827897">
    <property type="component" value="Segment"/>
</dbReference>
<reference evidence="1" key="1">
    <citation type="submission" date="2021-10" db="EMBL/GenBank/DDBJ databases">
        <authorList>
            <person name="Valenzuela N."/>
            <person name="Pablo J."/>
            <person name="Strother B."/>
            <person name="Cravalho Y."/>
            <person name="Barto Z."/>
            <person name="Kane C."/>
            <person name="Chong R.A."/>
            <person name="Kawasaki K."/>
            <person name="Cruz S."/>
            <person name="Porter M.L."/>
            <person name="Pearce R."/>
            <person name="Hohenstein G."/>
            <person name="Li K."/>
            <person name="Kaniho J."/>
            <person name="Sadones M."/>
            <person name="Hamlin F."/>
            <person name="Daniels M."/>
            <person name="McKee K."/>
            <person name="Reed F."/>
            <person name="Donachie S."/>
            <person name="Bollivar D.W."/>
            <person name="Garlena R.A."/>
            <person name="Russell D.A."/>
            <person name="Jacobs-Sera D."/>
            <person name="Hatfull G.F."/>
        </authorList>
    </citation>
    <scope>NUCLEOTIDE SEQUENCE</scope>
</reference>
<accession>A0AAE9C9J3</accession>
<evidence type="ECO:0000313" key="1">
    <source>
        <dbReference type="EMBL" id="UGL61891.1"/>
    </source>
</evidence>
<sequence length="95" mass="10859">MKTYSEMLAEAEAAREALRARHLTIEEFARLRCAEDLTADYSKTSSYAIGALVRDHDGEWYSRTIARNVHDVHLELKGCATNPNLKDIHFYPEGF</sequence>
<keyword evidence="2" id="KW-1185">Reference proteome</keyword>
<organism evidence="1 2">
    <name type="scientific">Arthrobacter phage EastWest</name>
    <dbReference type="NCBI Taxonomy" id="2894292"/>
    <lineage>
        <taxon>Viruses</taxon>
        <taxon>Duplodnaviria</taxon>
        <taxon>Heunggongvirae</taxon>
        <taxon>Uroviricota</taxon>
        <taxon>Caudoviricetes</taxon>
        <taxon>Berryhillviridae</taxon>
        <taxon>Eastwestvirus</taxon>
        <taxon>Eastwestvirus eastwest</taxon>
    </lineage>
</organism>
<name>A0AAE9C9J3_9CAUD</name>
<dbReference type="EMBL" id="OK999980">
    <property type="protein sequence ID" value="UGL61891.1"/>
    <property type="molecule type" value="Genomic_DNA"/>
</dbReference>
<protein>
    <submittedName>
        <fullName evidence="1">Uncharacterized protein</fullName>
    </submittedName>
</protein>
<evidence type="ECO:0000313" key="2">
    <source>
        <dbReference type="Proteomes" id="UP000827897"/>
    </source>
</evidence>